<evidence type="ECO:0000256" key="1">
    <source>
        <dbReference type="SAM" id="MobiDB-lite"/>
    </source>
</evidence>
<dbReference type="EMBL" id="KV426247">
    <property type="protein sequence ID" value="KZV83965.1"/>
    <property type="molecule type" value="Genomic_DNA"/>
</dbReference>
<gene>
    <name evidence="2" type="ORF">EXIGLDRAFT_301515</name>
</gene>
<dbReference type="InParanoid" id="A0A165D7U2"/>
<organism evidence="2 3">
    <name type="scientific">Exidia glandulosa HHB12029</name>
    <dbReference type="NCBI Taxonomy" id="1314781"/>
    <lineage>
        <taxon>Eukaryota</taxon>
        <taxon>Fungi</taxon>
        <taxon>Dikarya</taxon>
        <taxon>Basidiomycota</taxon>
        <taxon>Agaricomycotina</taxon>
        <taxon>Agaricomycetes</taxon>
        <taxon>Auriculariales</taxon>
        <taxon>Exidiaceae</taxon>
        <taxon>Exidia</taxon>
    </lineage>
</organism>
<evidence type="ECO:0000313" key="3">
    <source>
        <dbReference type="Proteomes" id="UP000077266"/>
    </source>
</evidence>
<accession>A0A165D7U2</accession>
<sequence>MQIHHQRCKRLWHFPHVDPKHTRLPQNQLIGTARLALSIEKARGPCEEATVSQGDCSVRARSAGTEESERRSPSTLRYRGQLATDVRVVVECTTSSRKPLWDMKKPLAMKSI</sequence>
<feature type="region of interest" description="Disordered" evidence="1">
    <location>
        <begin position="50"/>
        <end position="77"/>
    </location>
</feature>
<protein>
    <submittedName>
        <fullName evidence="2">Uncharacterized protein</fullName>
    </submittedName>
</protein>
<dbReference type="Proteomes" id="UP000077266">
    <property type="component" value="Unassembled WGS sequence"/>
</dbReference>
<keyword evidence="3" id="KW-1185">Reference proteome</keyword>
<reference evidence="2 3" key="1">
    <citation type="journal article" date="2016" name="Mol. Biol. Evol.">
        <title>Comparative Genomics of Early-Diverging Mushroom-Forming Fungi Provides Insights into the Origins of Lignocellulose Decay Capabilities.</title>
        <authorList>
            <person name="Nagy L.G."/>
            <person name="Riley R."/>
            <person name="Tritt A."/>
            <person name="Adam C."/>
            <person name="Daum C."/>
            <person name="Floudas D."/>
            <person name="Sun H."/>
            <person name="Yadav J.S."/>
            <person name="Pangilinan J."/>
            <person name="Larsson K.H."/>
            <person name="Matsuura K."/>
            <person name="Barry K."/>
            <person name="Labutti K."/>
            <person name="Kuo R."/>
            <person name="Ohm R.A."/>
            <person name="Bhattacharya S.S."/>
            <person name="Shirouzu T."/>
            <person name="Yoshinaga Y."/>
            <person name="Martin F.M."/>
            <person name="Grigoriev I.V."/>
            <person name="Hibbett D.S."/>
        </authorList>
    </citation>
    <scope>NUCLEOTIDE SEQUENCE [LARGE SCALE GENOMIC DNA]</scope>
    <source>
        <strain evidence="2 3">HHB12029</strain>
    </source>
</reference>
<proteinExistence type="predicted"/>
<evidence type="ECO:0000313" key="2">
    <source>
        <dbReference type="EMBL" id="KZV83965.1"/>
    </source>
</evidence>
<name>A0A165D7U2_EXIGL</name>
<dbReference type="AlphaFoldDB" id="A0A165D7U2"/>